<dbReference type="InterPro" id="IPR016181">
    <property type="entry name" value="Acyl_CoA_acyltransferase"/>
</dbReference>
<proteinExistence type="predicted"/>
<evidence type="ECO:0000259" key="1">
    <source>
        <dbReference type="Pfam" id="PF00583"/>
    </source>
</evidence>
<feature type="domain" description="N-acetyltransferase" evidence="1">
    <location>
        <begin position="86"/>
        <end position="183"/>
    </location>
</feature>
<protein>
    <recommendedName>
        <fullName evidence="1">N-acetyltransferase domain-containing protein</fullName>
    </recommendedName>
</protein>
<name>A0A1Q3FMI3_CULTA</name>
<dbReference type="InterPro" id="IPR000182">
    <property type="entry name" value="GNAT_dom"/>
</dbReference>
<dbReference type="SUPFAM" id="SSF55729">
    <property type="entry name" value="Acyl-CoA N-acyltransferases (Nat)"/>
    <property type="match status" value="1"/>
</dbReference>
<dbReference type="AlphaFoldDB" id="A0A1Q3FMI3"/>
<dbReference type="Pfam" id="PF00583">
    <property type="entry name" value="Acetyltransf_1"/>
    <property type="match status" value="1"/>
</dbReference>
<accession>A0A1Q3FMI3</accession>
<organism evidence="2">
    <name type="scientific">Culex tarsalis</name>
    <name type="common">Encephalitis mosquito</name>
    <dbReference type="NCBI Taxonomy" id="7177"/>
    <lineage>
        <taxon>Eukaryota</taxon>
        <taxon>Metazoa</taxon>
        <taxon>Ecdysozoa</taxon>
        <taxon>Arthropoda</taxon>
        <taxon>Hexapoda</taxon>
        <taxon>Insecta</taxon>
        <taxon>Pterygota</taxon>
        <taxon>Neoptera</taxon>
        <taxon>Endopterygota</taxon>
        <taxon>Diptera</taxon>
        <taxon>Nematocera</taxon>
        <taxon>Culicoidea</taxon>
        <taxon>Culicidae</taxon>
        <taxon>Culicinae</taxon>
        <taxon>Culicini</taxon>
        <taxon>Culex</taxon>
        <taxon>Culex</taxon>
    </lineage>
</organism>
<evidence type="ECO:0000313" key="2">
    <source>
        <dbReference type="EMBL" id="JAV28732.1"/>
    </source>
</evidence>
<reference evidence="2" key="1">
    <citation type="submission" date="2017-01" db="EMBL/GenBank/DDBJ databases">
        <title>A deep insight into the sialotranscriptome of adult male and female Cluex tarsalis mosquitoes.</title>
        <authorList>
            <person name="Ribeiro J.M."/>
            <person name="Moreira F."/>
            <person name="Bernard K.A."/>
            <person name="Calvo E."/>
        </authorList>
    </citation>
    <scope>NUCLEOTIDE SEQUENCE</scope>
    <source>
        <strain evidence="2">Kern County</strain>
        <tissue evidence="2">Salivary glands</tissue>
    </source>
</reference>
<dbReference type="GO" id="GO:0008080">
    <property type="term" value="F:N-acetyltransferase activity"/>
    <property type="evidence" value="ECO:0007669"/>
    <property type="project" value="TreeGrafter"/>
</dbReference>
<dbReference type="PANTHER" id="PTHR20905">
    <property type="entry name" value="N-ACETYLTRANSFERASE-RELATED"/>
    <property type="match status" value="1"/>
</dbReference>
<dbReference type="Gene3D" id="3.40.630.30">
    <property type="match status" value="1"/>
</dbReference>
<dbReference type="PANTHER" id="PTHR20905:SF32">
    <property type="entry name" value="ARYLALKYLAMINE N-ACETYLTRANSFERASE-LIKE 7, ISOFORM A"/>
    <property type="match status" value="1"/>
</dbReference>
<sequence length="237" mass="27231">MGWTRPDKPAIPTVYYTFRAKDADSDQLVTYRVEDLTEDRYDDMIQHYKDNFVDDEPFCENRKVSSHEDALAEIVTFWYWCFSQRTTIVCYKEGSDEIVGANLLHVKTPEKEEWPLKSDQLIDIVTTNEYMTDNCNLFEKFGVDKYLTAYGLAINRRYRGRGIATEILKARVPLCKALGLKLTSTNFTAPGSQQAATKAGFITDFEVTYDDFAKLGPRYTFPGIKSKSLKLMSLKID</sequence>
<dbReference type="EMBL" id="GFDL01006313">
    <property type="protein sequence ID" value="JAV28732.1"/>
    <property type="molecule type" value="Transcribed_RNA"/>
</dbReference>